<evidence type="ECO:0000313" key="7">
    <source>
        <dbReference type="EMBL" id="OQV17815.1"/>
    </source>
</evidence>
<evidence type="ECO:0000256" key="3">
    <source>
        <dbReference type="ARBA" id="ARBA00022840"/>
    </source>
</evidence>
<dbReference type="GO" id="GO:0030983">
    <property type="term" value="F:mismatched DNA binding"/>
    <property type="evidence" value="ECO:0007669"/>
    <property type="project" value="InterPro"/>
</dbReference>
<comment type="similarity">
    <text evidence="1">Belongs to the DNA mismatch repair MutS family.</text>
</comment>
<keyword evidence="2" id="KW-0547">Nucleotide-binding</keyword>
<dbReference type="SUPFAM" id="SSF48334">
    <property type="entry name" value="DNA repair protein MutS, domain III"/>
    <property type="match status" value="1"/>
</dbReference>
<dbReference type="Proteomes" id="UP000192578">
    <property type="component" value="Unassembled WGS sequence"/>
</dbReference>
<dbReference type="SMART" id="SM00533">
    <property type="entry name" value="MUTSd"/>
    <property type="match status" value="1"/>
</dbReference>
<feature type="compositionally biased region" description="Acidic residues" evidence="5">
    <location>
        <begin position="1"/>
        <end position="10"/>
    </location>
</feature>
<proteinExistence type="inferred from homology"/>
<dbReference type="GO" id="GO:0051026">
    <property type="term" value="P:chiasma assembly"/>
    <property type="evidence" value="ECO:0007669"/>
    <property type="project" value="TreeGrafter"/>
</dbReference>
<organism evidence="7 8">
    <name type="scientific">Hypsibius exemplaris</name>
    <name type="common">Freshwater tardigrade</name>
    <dbReference type="NCBI Taxonomy" id="2072580"/>
    <lineage>
        <taxon>Eukaryota</taxon>
        <taxon>Metazoa</taxon>
        <taxon>Ecdysozoa</taxon>
        <taxon>Tardigrada</taxon>
        <taxon>Eutardigrada</taxon>
        <taxon>Parachela</taxon>
        <taxon>Hypsibioidea</taxon>
        <taxon>Hypsibiidae</taxon>
        <taxon>Hypsibius</taxon>
    </lineage>
</organism>
<dbReference type="GO" id="GO:0140664">
    <property type="term" value="F:ATP-dependent DNA damage sensor activity"/>
    <property type="evidence" value="ECO:0007669"/>
    <property type="project" value="InterPro"/>
</dbReference>
<dbReference type="OrthoDB" id="29596at2759"/>
<feature type="region of interest" description="Disordered" evidence="5">
    <location>
        <begin position="147"/>
        <end position="176"/>
    </location>
</feature>
<feature type="domain" description="DNA mismatch repair proteins mutS family" evidence="6">
    <location>
        <begin position="726"/>
        <end position="742"/>
    </location>
</feature>
<name>A0A1W0WRI1_HYPEX</name>
<dbReference type="SUPFAM" id="SSF52540">
    <property type="entry name" value="P-loop containing nucleoside triphosphate hydrolases"/>
    <property type="match status" value="1"/>
</dbReference>
<dbReference type="InterPro" id="IPR036187">
    <property type="entry name" value="DNA_mismatch_repair_MutS_sf"/>
</dbReference>
<keyword evidence="3" id="KW-0067">ATP-binding</keyword>
<accession>A0A1W0WRI1</accession>
<keyword evidence="8" id="KW-1185">Reference proteome</keyword>
<dbReference type="Gene3D" id="1.10.1420.10">
    <property type="match status" value="1"/>
</dbReference>
<dbReference type="GO" id="GO:0006298">
    <property type="term" value="P:mismatch repair"/>
    <property type="evidence" value="ECO:0007669"/>
    <property type="project" value="InterPro"/>
</dbReference>
<dbReference type="PROSITE" id="PS00486">
    <property type="entry name" value="DNA_MISMATCH_REPAIR_2"/>
    <property type="match status" value="1"/>
</dbReference>
<keyword evidence="4" id="KW-0238">DNA-binding</keyword>
<dbReference type="InterPro" id="IPR027417">
    <property type="entry name" value="P-loop_NTPase"/>
</dbReference>
<dbReference type="GO" id="GO:0005524">
    <property type="term" value="F:ATP binding"/>
    <property type="evidence" value="ECO:0007669"/>
    <property type="project" value="UniProtKB-KW"/>
</dbReference>
<dbReference type="InterPro" id="IPR007696">
    <property type="entry name" value="DNA_mismatch_repair_MutS_core"/>
</dbReference>
<dbReference type="InterPro" id="IPR045076">
    <property type="entry name" value="MutS"/>
</dbReference>
<comment type="caution">
    <text evidence="7">The sequence shown here is derived from an EMBL/GenBank/DDBJ whole genome shotgun (WGS) entry which is preliminary data.</text>
</comment>
<sequence>MDIDMVDANDQENHPPGRFLTTTTRAASNGQLFEYFAREEELFRQEASERPTPRSLPSFGVPLRAENPASQVYLAIVWQSGILGAAVYNTENALVDLLIDMAEKPPFEVLRSLISVVEPLYVVASLGIDERLKEFLTTTCSGTCTAKREKRQIKDDEGVATQQRPSADGRTDGRSDGRSAAVPILHLLPGKDFGLGPAKQRIGRVRIPTMPEHIMQNSDEILLYLASIIDFRRFSMVRAFGGLLAFMDRMPATQSGQNESGVPIATIRMFSMEDDVAIDQNSLNALRVFHSNQHPSAFKSGTGGKEGFSLFALFNHCRSGVGKKLLKLWFSRPTRNLSTLRSRHQAVRFFMNPQNEALKREFEKLLSGLKDITTTMARLVKGVCTLGDWAALEKTSMCGFMIAQVIEREDLPLDIEIFGKIRDTFSRELARIGKIIHDVVDYEASEAEERFVVKPGVAVELDDMKRRLNTLNETLSAIATEELARMNGTTREIRVIYIPSMGYLLALDKDQDDDGTSDYTIPGLEFVFKAKSGLFYKSAKMHELDNDESNFGDLTPRINDCERVLMIQLREVVLRYTTTLFDVMAGAAELDCYISIASTAVNRNFIVPEIGEDIGIDIQDGRHPLQEMCVTMFVPNSTDLGVGKGRVNVLTGPNMCGKSVYLKQVGIIVFLAHVGCPVPAAAARIGLVDKIFTRLLSEETVAVRQSAFLIDLTQVGMAVNYASERSLIILDEFGKGTRSSDGLALLASILKHFISGAYCKSSLTAAAEDSNLSCSRVGTSSGQIARKKCPIILLATHFHALRELIPPSDLVNYLTLEHMKSDTDNLVFLYKVKTGVSVSSSYAVETSRAAGFTNRTLKRIVEITEGIKQNRQIEPLARLRVAGFSIIAEKIADNLMAFDPVNEDARVFLDQTMALVHRGPVRPETSRWVEAQQALPERAVPEGSEV</sequence>
<dbReference type="GO" id="GO:0005634">
    <property type="term" value="C:nucleus"/>
    <property type="evidence" value="ECO:0007669"/>
    <property type="project" value="TreeGrafter"/>
</dbReference>
<evidence type="ECO:0000313" key="8">
    <source>
        <dbReference type="Proteomes" id="UP000192578"/>
    </source>
</evidence>
<gene>
    <name evidence="7" type="ORF">BV898_08111</name>
</gene>
<dbReference type="Gene3D" id="3.40.50.300">
    <property type="entry name" value="P-loop containing nucleotide triphosphate hydrolases"/>
    <property type="match status" value="1"/>
</dbReference>
<dbReference type="PANTHER" id="PTHR11361:SF20">
    <property type="entry name" value="MUTS PROTEIN HOMOLOG 5"/>
    <property type="match status" value="1"/>
</dbReference>
<feature type="compositionally biased region" description="Basic and acidic residues" evidence="5">
    <location>
        <begin position="167"/>
        <end position="176"/>
    </location>
</feature>
<reference evidence="8" key="1">
    <citation type="submission" date="2017-01" db="EMBL/GenBank/DDBJ databases">
        <title>Comparative genomics of anhydrobiosis in the tardigrade Hypsibius dujardini.</title>
        <authorList>
            <person name="Yoshida Y."/>
            <person name="Koutsovoulos G."/>
            <person name="Laetsch D."/>
            <person name="Stevens L."/>
            <person name="Kumar S."/>
            <person name="Horikawa D."/>
            <person name="Ishino K."/>
            <person name="Komine S."/>
            <person name="Tomita M."/>
            <person name="Blaxter M."/>
            <person name="Arakawa K."/>
        </authorList>
    </citation>
    <scope>NUCLEOTIDE SEQUENCE [LARGE SCALE GENOMIC DNA]</scope>
    <source>
        <strain evidence="8">Z151</strain>
    </source>
</reference>
<evidence type="ECO:0000256" key="1">
    <source>
        <dbReference type="ARBA" id="ARBA00006271"/>
    </source>
</evidence>
<dbReference type="Pfam" id="PF05192">
    <property type="entry name" value="MutS_III"/>
    <property type="match status" value="1"/>
</dbReference>
<dbReference type="Pfam" id="PF00488">
    <property type="entry name" value="MutS_V"/>
    <property type="match status" value="1"/>
</dbReference>
<evidence type="ECO:0000256" key="2">
    <source>
        <dbReference type="ARBA" id="ARBA00022741"/>
    </source>
</evidence>
<evidence type="ECO:0000256" key="4">
    <source>
        <dbReference type="ARBA" id="ARBA00023125"/>
    </source>
</evidence>
<dbReference type="AlphaFoldDB" id="A0A1W0WRI1"/>
<protein>
    <submittedName>
        <fullName evidence="7">MutS protein-like protein 5</fullName>
    </submittedName>
</protein>
<dbReference type="InterPro" id="IPR000432">
    <property type="entry name" value="DNA_mismatch_repair_MutS_C"/>
</dbReference>
<dbReference type="EMBL" id="MTYJ01000056">
    <property type="protein sequence ID" value="OQV17815.1"/>
    <property type="molecule type" value="Genomic_DNA"/>
</dbReference>
<evidence type="ECO:0000259" key="6">
    <source>
        <dbReference type="PROSITE" id="PS00486"/>
    </source>
</evidence>
<evidence type="ECO:0000256" key="5">
    <source>
        <dbReference type="SAM" id="MobiDB-lite"/>
    </source>
</evidence>
<dbReference type="SMART" id="SM00534">
    <property type="entry name" value="MUTSac"/>
    <property type="match status" value="1"/>
</dbReference>
<dbReference type="PANTHER" id="PTHR11361">
    <property type="entry name" value="DNA MISMATCH REPAIR PROTEIN MUTS FAMILY MEMBER"/>
    <property type="match status" value="1"/>
</dbReference>
<feature type="region of interest" description="Disordered" evidence="5">
    <location>
        <begin position="1"/>
        <end position="22"/>
    </location>
</feature>